<dbReference type="InParanoid" id="C8VB92"/>
<dbReference type="AlphaFoldDB" id="C8VB92"/>
<name>C8VB92_EMENI</name>
<dbReference type="Proteomes" id="UP000000560">
    <property type="component" value="Chromosome IV"/>
</dbReference>
<evidence type="ECO:0000313" key="1">
    <source>
        <dbReference type="EMBL" id="CBF79345.1"/>
    </source>
</evidence>
<gene>
    <name evidence="1" type="ORF">ANIA_11539</name>
</gene>
<sequence length="17" mass="1791">MTKLCPETVADPDGGQE</sequence>
<protein>
    <submittedName>
        <fullName evidence="1">Uncharacterized protein</fullName>
    </submittedName>
</protein>
<organism evidence="1 2">
    <name type="scientific">Emericella nidulans (strain FGSC A4 / ATCC 38163 / CBS 112.46 / NRRL 194 / M139)</name>
    <name type="common">Aspergillus nidulans</name>
    <dbReference type="NCBI Taxonomy" id="227321"/>
    <lineage>
        <taxon>Eukaryota</taxon>
        <taxon>Fungi</taxon>
        <taxon>Dikarya</taxon>
        <taxon>Ascomycota</taxon>
        <taxon>Pezizomycotina</taxon>
        <taxon>Eurotiomycetes</taxon>
        <taxon>Eurotiomycetidae</taxon>
        <taxon>Eurotiales</taxon>
        <taxon>Aspergillaceae</taxon>
        <taxon>Aspergillus</taxon>
        <taxon>Aspergillus subgen. Nidulantes</taxon>
    </lineage>
</organism>
<reference evidence="2" key="1">
    <citation type="journal article" date="2005" name="Nature">
        <title>Sequencing of Aspergillus nidulans and comparative analysis with A. fumigatus and A. oryzae.</title>
        <authorList>
            <person name="Galagan J.E."/>
            <person name="Calvo S.E."/>
            <person name="Cuomo C."/>
            <person name="Ma L.J."/>
            <person name="Wortman J.R."/>
            <person name="Batzoglou S."/>
            <person name="Lee S.I."/>
            <person name="Basturkmen M."/>
            <person name="Spevak C.C."/>
            <person name="Clutterbuck J."/>
            <person name="Kapitonov V."/>
            <person name="Jurka J."/>
            <person name="Scazzocchio C."/>
            <person name="Farman M."/>
            <person name="Butler J."/>
            <person name="Purcell S."/>
            <person name="Harris S."/>
            <person name="Braus G.H."/>
            <person name="Draht O."/>
            <person name="Busch S."/>
            <person name="D'Enfert C."/>
            <person name="Bouchier C."/>
            <person name="Goldman G.H."/>
            <person name="Bell-Pedersen D."/>
            <person name="Griffiths-Jones S."/>
            <person name="Doonan J.H."/>
            <person name="Yu J."/>
            <person name="Vienken K."/>
            <person name="Pain A."/>
            <person name="Freitag M."/>
            <person name="Selker E.U."/>
            <person name="Archer D.B."/>
            <person name="Penalva M.A."/>
            <person name="Oakley B.R."/>
            <person name="Momany M."/>
            <person name="Tanaka T."/>
            <person name="Kumagai T."/>
            <person name="Asai K."/>
            <person name="Machida M."/>
            <person name="Nierman W.C."/>
            <person name="Denning D.W."/>
            <person name="Caddick M."/>
            <person name="Hynes M."/>
            <person name="Paoletti M."/>
            <person name="Fischer R."/>
            <person name="Miller B."/>
            <person name="Dyer P."/>
            <person name="Sachs M.S."/>
            <person name="Osmani S.A."/>
            <person name="Birren B.W."/>
        </authorList>
    </citation>
    <scope>NUCLEOTIDE SEQUENCE [LARGE SCALE GENOMIC DNA]</scope>
    <source>
        <strain evidence="2">FGSC A4 / ATCC 38163 / CBS 112.46 / NRRL 194 / M139</strain>
    </source>
</reference>
<proteinExistence type="predicted"/>
<dbReference type="HOGENOM" id="CLU_3432009_0_0_1"/>
<reference evidence="2" key="2">
    <citation type="journal article" date="2009" name="Fungal Genet. Biol.">
        <title>The 2008 update of the Aspergillus nidulans genome annotation: a community effort.</title>
        <authorList>
            <person name="Wortman J.R."/>
            <person name="Gilsenan J.M."/>
            <person name="Joardar V."/>
            <person name="Deegan J."/>
            <person name="Clutterbuck J."/>
            <person name="Andersen M.R."/>
            <person name="Archer D."/>
            <person name="Bencina M."/>
            <person name="Braus G."/>
            <person name="Coutinho P."/>
            <person name="von Dohren H."/>
            <person name="Doonan J."/>
            <person name="Driessen A.J."/>
            <person name="Durek P."/>
            <person name="Espeso E."/>
            <person name="Fekete E."/>
            <person name="Flipphi M."/>
            <person name="Estrada C.G."/>
            <person name="Geysens S."/>
            <person name="Goldman G."/>
            <person name="de Groot P.W."/>
            <person name="Hansen K."/>
            <person name="Harris S.D."/>
            <person name="Heinekamp T."/>
            <person name="Helmstaedt K."/>
            <person name="Henrissat B."/>
            <person name="Hofmann G."/>
            <person name="Homan T."/>
            <person name="Horio T."/>
            <person name="Horiuchi H."/>
            <person name="James S."/>
            <person name="Jones M."/>
            <person name="Karaffa L."/>
            <person name="Karanyi Z."/>
            <person name="Kato M."/>
            <person name="Keller N."/>
            <person name="Kelly D.E."/>
            <person name="Kiel J.A."/>
            <person name="Kim J.M."/>
            <person name="van der Klei I.J."/>
            <person name="Klis F.M."/>
            <person name="Kovalchuk A."/>
            <person name="Krasevec N."/>
            <person name="Kubicek C.P."/>
            <person name="Liu B."/>
            <person name="Maccabe A."/>
            <person name="Meyer V."/>
            <person name="Mirabito P."/>
            <person name="Miskei M."/>
            <person name="Mos M."/>
            <person name="Mullins J."/>
            <person name="Nelson D.R."/>
            <person name="Nielsen J."/>
            <person name="Oakley B.R."/>
            <person name="Osmani S.A."/>
            <person name="Pakula T."/>
            <person name="Paszewski A."/>
            <person name="Paulsen I."/>
            <person name="Pilsyk S."/>
            <person name="Pocsi I."/>
            <person name="Punt P.J."/>
            <person name="Ram A.F."/>
            <person name="Ren Q."/>
            <person name="Robellet X."/>
            <person name="Robson G."/>
            <person name="Seiboth B."/>
            <person name="van Solingen P."/>
            <person name="Specht T."/>
            <person name="Sun J."/>
            <person name="Taheri-Talesh N."/>
            <person name="Takeshita N."/>
            <person name="Ussery D."/>
            <person name="vanKuyk P.A."/>
            <person name="Visser H."/>
            <person name="van de Vondervoort P.J."/>
            <person name="de Vries R.P."/>
            <person name="Walton J."/>
            <person name="Xiang X."/>
            <person name="Xiong Y."/>
            <person name="Zeng A.P."/>
            <person name="Brandt B.W."/>
            <person name="Cornell M.J."/>
            <person name="van den Hondel C.A."/>
            <person name="Visser J."/>
            <person name="Oliver S.G."/>
            <person name="Turner G."/>
        </authorList>
    </citation>
    <scope>GENOME REANNOTATION</scope>
    <source>
        <strain evidence="2">FGSC A4 / ATCC 38163 / CBS 112.46 / NRRL 194 / M139</strain>
    </source>
</reference>
<evidence type="ECO:0000313" key="2">
    <source>
        <dbReference type="Proteomes" id="UP000000560"/>
    </source>
</evidence>
<dbReference type="EMBL" id="BN001304">
    <property type="protein sequence ID" value="CBF79345.1"/>
    <property type="molecule type" value="Genomic_DNA"/>
</dbReference>
<keyword evidence="2" id="KW-1185">Reference proteome</keyword>
<accession>C8VB92</accession>